<keyword evidence="10" id="KW-1185">Reference proteome</keyword>
<feature type="transmembrane region" description="Helical" evidence="7">
    <location>
        <begin position="28"/>
        <end position="48"/>
    </location>
</feature>
<comment type="subcellular location">
    <subcellularLocation>
        <location evidence="1">Membrane</location>
        <topology evidence="1">Multi-pass membrane protein</topology>
    </subcellularLocation>
</comment>
<evidence type="ECO:0000256" key="7">
    <source>
        <dbReference type="SAM" id="Phobius"/>
    </source>
</evidence>
<feature type="transmembrane region" description="Helical" evidence="7">
    <location>
        <begin position="161"/>
        <end position="180"/>
    </location>
</feature>
<keyword evidence="3 7" id="KW-0812">Transmembrane</keyword>
<evidence type="ECO:0000259" key="8">
    <source>
        <dbReference type="SMART" id="SM00014"/>
    </source>
</evidence>
<dbReference type="SUPFAM" id="SSF48317">
    <property type="entry name" value="Acid phosphatase/Vanadium-dependent haloperoxidase"/>
    <property type="match status" value="1"/>
</dbReference>
<dbReference type="GO" id="GO:0006644">
    <property type="term" value="P:phospholipid metabolic process"/>
    <property type="evidence" value="ECO:0007669"/>
    <property type="project" value="InterPro"/>
</dbReference>
<evidence type="ECO:0000256" key="3">
    <source>
        <dbReference type="ARBA" id="ARBA00022692"/>
    </source>
</evidence>
<dbReference type="PANTHER" id="PTHR10165">
    <property type="entry name" value="LIPID PHOSPHATE PHOSPHATASE"/>
    <property type="match status" value="1"/>
</dbReference>
<proteinExistence type="inferred from homology"/>
<dbReference type="InterPro" id="IPR036938">
    <property type="entry name" value="PAP2/HPO_sf"/>
</dbReference>
<dbReference type="Proteomes" id="UP001346149">
    <property type="component" value="Unassembled WGS sequence"/>
</dbReference>
<protein>
    <recommendedName>
        <fullName evidence="8">Phosphatidic acid phosphatase type 2/haloperoxidase domain-containing protein</fullName>
    </recommendedName>
</protein>
<dbReference type="EMBL" id="JAXQNO010000002">
    <property type="protein sequence ID" value="KAK4802966.1"/>
    <property type="molecule type" value="Genomic_DNA"/>
</dbReference>
<dbReference type="Gene3D" id="1.20.144.10">
    <property type="entry name" value="Phosphatidic acid phosphatase type 2/haloperoxidase"/>
    <property type="match status" value="1"/>
</dbReference>
<feature type="domain" description="Phosphatidic acid phosphatase type 2/haloperoxidase" evidence="8">
    <location>
        <begin position="42"/>
        <end position="176"/>
    </location>
</feature>
<dbReference type="AlphaFoldDB" id="A0AAN7RM55"/>
<evidence type="ECO:0000313" key="10">
    <source>
        <dbReference type="Proteomes" id="UP001346149"/>
    </source>
</evidence>
<reference evidence="9 10" key="1">
    <citation type="journal article" date="2023" name="Hortic Res">
        <title>Pangenome of water caltrop reveals structural variations and asymmetric subgenome divergence after allopolyploidization.</title>
        <authorList>
            <person name="Zhang X."/>
            <person name="Chen Y."/>
            <person name="Wang L."/>
            <person name="Yuan Y."/>
            <person name="Fang M."/>
            <person name="Shi L."/>
            <person name="Lu R."/>
            <person name="Comes H.P."/>
            <person name="Ma Y."/>
            <person name="Chen Y."/>
            <person name="Huang G."/>
            <person name="Zhou Y."/>
            <person name="Zheng Z."/>
            <person name="Qiu Y."/>
        </authorList>
    </citation>
    <scope>NUCLEOTIDE SEQUENCE [LARGE SCALE GENOMIC DNA]</scope>
    <source>
        <strain evidence="9">F231</strain>
    </source>
</reference>
<evidence type="ECO:0000256" key="6">
    <source>
        <dbReference type="SAM" id="MobiDB-lite"/>
    </source>
</evidence>
<dbReference type="GO" id="GO:0046839">
    <property type="term" value="P:phospholipid dephosphorylation"/>
    <property type="evidence" value="ECO:0007669"/>
    <property type="project" value="TreeGrafter"/>
</dbReference>
<dbReference type="CDD" id="cd03390">
    <property type="entry name" value="PAP2_containing_1_like"/>
    <property type="match status" value="1"/>
</dbReference>
<name>A0AAN7RM55_TRANT</name>
<keyword evidence="4 7" id="KW-1133">Transmembrane helix</keyword>
<comment type="similarity">
    <text evidence="2">Belongs to the PA-phosphatase related phosphoesterase family.</text>
</comment>
<sequence length="241" mass="27058">MRQNQCDTGPHTIQTHGATVAWTYLYDWLNLMLVGLLLITIHLVHPFYRFVGRNMMIDLKYPLKENTVPFWAVPVYDRFGNVICHGEDNVVHEGYRSFPSGHTSGSFAGLTFLSLYLAGKMQAFDHRGYIAKLCIVFLPLLLASLIGISRVDDYWHHWQDVFAGGLLGLVVAVFCYLHFFPPPYHSAGWFPHTCSRVSEMSVTCAGNAPNDRERTDEQIGRQENGSNGNVNGCAELESGGM</sequence>
<accession>A0AAN7RM55</accession>
<comment type="caution">
    <text evidence="9">The sequence shown here is derived from an EMBL/GenBank/DDBJ whole genome shotgun (WGS) entry which is preliminary data.</text>
</comment>
<dbReference type="PANTHER" id="PTHR10165:SF203">
    <property type="entry name" value="LIPID PHOSPHATE PHOSPHATASE 3, CHLOROPLASTIC-RELATED"/>
    <property type="match status" value="1"/>
</dbReference>
<organism evidence="9 10">
    <name type="scientific">Trapa natans</name>
    <name type="common">Water chestnut</name>
    <dbReference type="NCBI Taxonomy" id="22666"/>
    <lineage>
        <taxon>Eukaryota</taxon>
        <taxon>Viridiplantae</taxon>
        <taxon>Streptophyta</taxon>
        <taxon>Embryophyta</taxon>
        <taxon>Tracheophyta</taxon>
        <taxon>Spermatophyta</taxon>
        <taxon>Magnoliopsida</taxon>
        <taxon>eudicotyledons</taxon>
        <taxon>Gunneridae</taxon>
        <taxon>Pentapetalae</taxon>
        <taxon>rosids</taxon>
        <taxon>malvids</taxon>
        <taxon>Myrtales</taxon>
        <taxon>Lythraceae</taxon>
        <taxon>Trapa</taxon>
    </lineage>
</organism>
<dbReference type="GO" id="GO:0008195">
    <property type="term" value="F:phosphatidate phosphatase activity"/>
    <property type="evidence" value="ECO:0007669"/>
    <property type="project" value="TreeGrafter"/>
</dbReference>
<feature type="transmembrane region" description="Helical" evidence="7">
    <location>
        <begin position="129"/>
        <end position="149"/>
    </location>
</feature>
<dbReference type="InterPro" id="IPR043216">
    <property type="entry name" value="PAP-like"/>
</dbReference>
<dbReference type="SMART" id="SM00014">
    <property type="entry name" value="acidPPc"/>
    <property type="match status" value="1"/>
</dbReference>
<feature type="compositionally biased region" description="Basic and acidic residues" evidence="6">
    <location>
        <begin position="210"/>
        <end position="220"/>
    </location>
</feature>
<gene>
    <name evidence="9" type="ORF">SAY86_001169</name>
</gene>
<evidence type="ECO:0000256" key="2">
    <source>
        <dbReference type="ARBA" id="ARBA00008816"/>
    </source>
</evidence>
<dbReference type="Pfam" id="PF01569">
    <property type="entry name" value="PAP2"/>
    <property type="match status" value="1"/>
</dbReference>
<feature type="region of interest" description="Disordered" evidence="6">
    <location>
        <begin position="206"/>
        <end position="231"/>
    </location>
</feature>
<feature type="compositionally biased region" description="Polar residues" evidence="6">
    <location>
        <begin position="221"/>
        <end position="230"/>
    </location>
</feature>
<evidence type="ECO:0000256" key="4">
    <source>
        <dbReference type="ARBA" id="ARBA00022989"/>
    </source>
</evidence>
<evidence type="ECO:0000256" key="5">
    <source>
        <dbReference type="ARBA" id="ARBA00023136"/>
    </source>
</evidence>
<evidence type="ECO:0000256" key="1">
    <source>
        <dbReference type="ARBA" id="ARBA00004141"/>
    </source>
</evidence>
<dbReference type="InterPro" id="IPR000326">
    <property type="entry name" value="PAP2/HPO"/>
</dbReference>
<dbReference type="GO" id="GO:0016020">
    <property type="term" value="C:membrane"/>
    <property type="evidence" value="ECO:0007669"/>
    <property type="project" value="UniProtKB-SubCell"/>
</dbReference>
<keyword evidence="5 7" id="KW-0472">Membrane</keyword>
<evidence type="ECO:0000313" key="9">
    <source>
        <dbReference type="EMBL" id="KAK4802966.1"/>
    </source>
</evidence>